<accession>B3MU87</accession>
<feature type="compositionally biased region" description="Acidic residues" evidence="1">
    <location>
        <begin position="16"/>
        <end position="33"/>
    </location>
</feature>
<gene>
    <name evidence="2" type="primary">Dana\GF20897</name>
    <name evidence="2" type="synonym">dana_GLEANR_414</name>
    <name evidence="2" type="ORF">GF20897</name>
</gene>
<feature type="compositionally biased region" description="Low complexity" evidence="1">
    <location>
        <begin position="110"/>
        <end position="121"/>
    </location>
</feature>
<feature type="region of interest" description="Disordered" evidence="1">
    <location>
        <begin position="256"/>
        <end position="290"/>
    </location>
</feature>
<dbReference type="HOGENOM" id="CLU_779056_0_0_1"/>
<keyword evidence="3" id="KW-1185">Reference proteome</keyword>
<feature type="compositionally biased region" description="Acidic residues" evidence="1">
    <location>
        <begin position="272"/>
        <end position="283"/>
    </location>
</feature>
<dbReference type="InParanoid" id="B3MU87"/>
<feature type="compositionally biased region" description="Basic and acidic residues" evidence="1">
    <location>
        <begin position="1"/>
        <end position="12"/>
    </location>
</feature>
<name>B3MU87_DROAN</name>
<evidence type="ECO:0000313" key="3">
    <source>
        <dbReference type="Proteomes" id="UP000007801"/>
    </source>
</evidence>
<feature type="region of interest" description="Disordered" evidence="1">
    <location>
        <begin position="102"/>
        <end position="125"/>
    </location>
</feature>
<feature type="compositionally biased region" description="Polar residues" evidence="1">
    <location>
        <begin position="38"/>
        <end position="50"/>
    </location>
</feature>
<evidence type="ECO:0000256" key="1">
    <source>
        <dbReference type="SAM" id="MobiDB-lite"/>
    </source>
</evidence>
<feature type="region of interest" description="Disordered" evidence="1">
    <location>
        <begin position="330"/>
        <end position="356"/>
    </location>
</feature>
<organism evidence="2 3">
    <name type="scientific">Drosophila ananassae</name>
    <name type="common">Fruit fly</name>
    <dbReference type="NCBI Taxonomy" id="7217"/>
    <lineage>
        <taxon>Eukaryota</taxon>
        <taxon>Metazoa</taxon>
        <taxon>Ecdysozoa</taxon>
        <taxon>Arthropoda</taxon>
        <taxon>Hexapoda</taxon>
        <taxon>Insecta</taxon>
        <taxon>Pterygota</taxon>
        <taxon>Neoptera</taxon>
        <taxon>Endopterygota</taxon>
        <taxon>Diptera</taxon>
        <taxon>Brachycera</taxon>
        <taxon>Muscomorpha</taxon>
        <taxon>Ephydroidea</taxon>
        <taxon>Drosophilidae</taxon>
        <taxon>Drosophila</taxon>
        <taxon>Sophophora</taxon>
    </lineage>
</organism>
<evidence type="ECO:0000313" key="2">
    <source>
        <dbReference type="EMBL" id="EDV33416.1"/>
    </source>
</evidence>
<proteinExistence type="predicted"/>
<dbReference type="KEGG" id="dan:6503589"/>
<dbReference type="Proteomes" id="UP000007801">
    <property type="component" value="Unassembled WGS sequence"/>
</dbReference>
<sequence>MESDSGEIKDAMEVVVPEDDSSNVVQETEEDTAAELTPKTSDVATNTDEPNNVRPVAVVQPRRLDEDSKQADSLFDYAQVAALEYGISRFLSARDNIPGPTYTASPLCTSSDAGSSSSSDGRSSRRGVYSTFVNLSRVVLFSTLPPPPPAVSFYPGNSLFFNSTAVREGAIYVEEYIRELLSLNLRRIRHDRSFMDPSNVETRRRLRRNFRSVLSLLRNLTTDYARSLGCNPMELTEFRQLRSLYLAARRIGRSMGRSEAPRFPRQNSEAGVEGDADDSEAEDAPARNEADILPAVERFIQLLGRNVPSGHNSIPIMLDGSSPYVQALISERRHLQDEEEEEQFGVDPNPNRSNEN</sequence>
<dbReference type="EMBL" id="CH902624">
    <property type="protein sequence ID" value="EDV33416.1"/>
    <property type="molecule type" value="Genomic_DNA"/>
</dbReference>
<dbReference type="GeneID" id="6503589"/>
<feature type="region of interest" description="Disordered" evidence="1">
    <location>
        <begin position="1"/>
        <end position="56"/>
    </location>
</feature>
<reference evidence="2 3" key="1">
    <citation type="journal article" date="2007" name="Nature">
        <title>Evolution of genes and genomes on the Drosophila phylogeny.</title>
        <authorList>
            <consortium name="Drosophila 12 Genomes Consortium"/>
            <person name="Clark A.G."/>
            <person name="Eisen M.B."/>
            <person name="Smith D.R."/>
            <person name="Bergman C.M."/>
            <person name="Oliver B."/>
            <person name="Markow T.A."/>
            <person name="Kaufman T.C."/>
            <person name="Kellis M."/>
            <person name="Gelbart W."/>
            <person name="Iyer V.N."/>
            <person name="Pollard D.A."/>
            <person name="Sackton T.B."/>
            <person name="Larracuente A.M."/>
            <person name="Singh N.D."/>
            <person name="Abad J.P."/>
            <person name="Abt D.N."/>
            <person name="Adryan B."/>
            <person name="Aguade M."/>
            <person name="Akashi H."/>
            <person name="Anderson W.W."/>
            <person name="Aquadro C.F."/>
            <person name="Ardell D.H."/>
            <person name="Arguello R."/>
            <person name="Artieri C.G."/>
            <person name="Barbash D.A."/>
            <person name="Barker D."/>
            <person name="Barsanti P."/>
            <person name="Batterham P."/>
            <person name="Batzoglou S."/>
            <person name="Begun D."/>
            <person name="Bhutkar A."/>
            <person name="Blanco E."/>
            <person name="Bosak S.A."/>
            <person name="Bradley R.K."/>
            <person name="Brand A.D."/>
            <person name="Brent M.R."/>
            <person name="Brooks A.N."/>
            <person name="Brown R.H."/>
            <person name="Butlin R.K."/>
            <person name="Caggese C."/>
            <person name="Calvi B.R."/>
            <person name="Bernardo de Carvalho A."/>
            <person name="Caspi A."/>
            <person name="Castrezana S."/>
            <person name="Celniker S.E."/>
            <person name="Chang J.L."/>
            <person name="Chapple C."/>
            <person name="Chatterji S."/>
            <person name="Chinwalla A."/>
            <person name="Civetta A."/>
            <person name="Clifton S.W."/>
            <person name="Comeron J.M."/>
            <person name="Costello J.C."/>
            <person name="Coyne J.A."/>
            <person name="Daub J."/>
            <person name="David R.G."/>
            <person name="Delcher A.L."/>
            <person name="Delehaunty K."/>
            <person name="Do C.B."/>
            <person name="Ebling H."/>
            <person name="Edwards K."/>
            <person name="Eickbush T."/>
            <person name="Evans J.D."/>
            <person name="Filipski A."/>
            <person name="Findeiss S."/>
            <person name="Freyhult E."/>
            <person name="Fulton L."/>
            <person name="Fulton R."/>
            <person name="Garcia A.C."/>
            <person name="Gardiner A."/>
            <person name="Garfield D.A."/>
            <person name="Garvin B.E."/>
            <person name="Gibson G."/>
            <person name="Gilbert D."/>
            <person name="Gnerre S."/>
            <person name="Godfrey J."/>
            <person name="Good R."/>
            <person name="Gotea V."/>
            <person name="Gravely B."/>
            <person name="Greenberg A.J."/>
            <person name="Griffiths-Jones S."/>
            <person name="Gross S."/>
            <person name="Guigo R."/>
            <person name="Gustafson E.A."/>
            <person name="Haerty W."/>
            <person name="Hahn M.W."/>
            <person name="Halligan D.L."/>
            <person name="Halpern A.L."/>
            <person name="Halter G.M."/>
            <person name="Han M.V."/>
            <person name="Heger A."/>
            <person name="Hillier L."/>
            <person name="Hinrichs A.S."/>
            <person name="Holmes I."/>
            <person name="Hoskins R.A."/>
            <person name="Hubisz M.J."/>
            <person name="Hultmark D."/>
            <person name="Huntley M.A."/>
            <person name="Jaffe D.B."/>
            <person name="Jagadeeshan S."/>
            <person name="Jeck W.R."/>
            <person name="Johnson J."/>
            <person name="Jones C.D."/>
            <person name="Jordan W.C."/>
            <person name="Karpen G.H."/>
            <person name="Kataoka E."/>
            <person name="Keightley P.D."/>
            <person name="Kheradpour P."/>
            <person name="Kirkness E.F."/>
            <person name="Koerich L.B."/>
            <person name="Kristiansen K."/>
            <person name="Kudrna D."/>
            <person name="Kulathinal R.J."/>
            <person name="Kumar S."/>
            <person name="Kwok R."/>
            <person name="Lander E."/>
            <person name="Langley C.H."/>
            <person name="Lapoint R."/>
            <person name="Lazzaro B.P."/>
            <person name="Lee S.J."/>
            <person name="Levesque L."/>
            <person name="Li R."/>
            <person name="Lin C.F."/>
            <person name="Lin M.F."/>
            <person name="Lindblad-Toh K."/>
            <person name="Llopart A."/>
            <person name="Long M."/>
            <person name="Low L."/>
            <person name="Lozovsky E."/>
            <person name="Lu J."/>
            <person name="Luo M."/>
            <person name="Machado C.A."/>
            <person name="Makalowski W."/>
            <person name="Marzo M."/>
            <person name="Matsuda M."/>
            <person name="Matzkin L."/>
            <person name="McAllister B."/>
            <person name="McBride C.S."/>
            <person name="McKernan B."/>
            <person name="McKernan K."/>
            <person name="Mendez-Lago M."/>
            <person name="Minx P."/>
            <person name="Mollenhauer M.U."/>
            <person name="Montooth K."/>
            <person name="Mount S.M."/>
            <person name="Mu X."/>
            <person name="Myers E."/>
            <person name="Negre B."/>
            <person name="Newfeld S."/>
            <person name="Nielsen R."/>
            <person name="Noor M.A."/>
            <person name="O'Grady P."/>
            <person name="Pachter L."/>
            <person name="Papaceit M."/>
            <person name="Parisi M.J."/>
            <person name="Parisi M."/>
            <person name="Parts L."/>
            <person name="Pedersen J.S."/>
            <person name="Pesole G."/>
            <person name="Phillippy A.M."/>
            <person name="Ponting C.P."/>
            <person name="Pop M."/>
            <person name="Porcelli D."/>
            <person name="Powell J.R."/>
            <person name="Prohaska S."/>
            <person name="Pruitt K."/>
            <person name="Puig M."/>
            <person name="Quesneville H."/>
            <person name="Ram K.R."/>
            <person name="Rand D."/>
            <person name="Rasmussen M.D."/>
            <person name="Reed L.K."/>
            <person name="Reenan R."/>
            <person name="Reily A."/>
            <person name="Remington K.A."/>
            <person name="Rieger T.T."/>
            <person name="Ritchie M.G."/>
            <person name="Robin C."/>
            <person name="Rogers Y.H."/>
            <person name="Rohde C."/>
            <person name="Rozas J."/>
            <person name="Rubenfield M.J."/>
            <person name="Ruiz A."/>
            <person name="Russo S."/>
            <person name="Salzberg S.L."/>
            <person name="Sanchez-Gracia A."/>
            <person name="Saranga D.J."/>
            <person name="Sato H."/>
            <person name="Schaeffer S.W."/>
            <person name="Schatz M.C."/>
            <person name="Schlenke T."/>
            <person name="Schwartz R."/>
            <person name="Segarra C."/>
            <person name="Singh R.S."/>
            <person name="Sirot L."/>
            <person name="Sirota M."/>
            <person name="Sisneros N.B."/>
            <person name="Smith C.D."/>
            <person name="Smith T.F."/>
            <person name="Spieth J."/>
            <person name="Stage D.E."/>
            <person name="Stark A."/>
            <person name="Stephan W."/>
            <person name="Strausberg R.L."/>
            <person name="Strempel S."/>
            <person name="Sturgill D."/>
            <person name="Sutton G."/>
            <person name="Sutton G.G."/>
            <person name="Tao W."/>
            <person name="Teichmann S."/>
            <person name="Tobari Y.N."/>
            <person name="Tomimura Y."/>
            <person name="Tsolas J.M."/>
            <person name="Valente V.L."/>
            <person name="Venter E."/>
            <person name="Venter J.C."/>
            <person name="Vicario S."/>
            <person name="Vieira F.G."/>
            <person name="Vilella A.J."/>
            <person name="Villasante A."/>
            <person name="Walenz B."/>
            <person name="Wang J."/>
            <person name="Wasserman M."/>
            <person name="Watts T."/>
            <person name="Wilson D."/>
            <person name="Wilson R.K."/>
            <person name="Wing R.A."/>
            <person name="Wolfner M.F."/>
            <person name="Wong A."/>
            <person name="Wong G.K."/>
            <person name="Wu C.I."/>
            <person name="Wu G."/>
            <person name="Yamamoto D."/>
            <person name="Yang H.P."/>
            <person name="Yang S.P."/>
            <person name="Yorke J.A."/>
            <person name="Yoshida K."/>
            <person name="Zdobnov E."/>
            <person name="Zhang P."/>
            <person name="Zhang Y."/>
            <person name="Zimin A.V."/>
            <person name="Baldwin J."/>
            <person name="Abdouelleil A."/>
            <person name="Abdulkadir J."/>
            <person name="Abebe A."/>
            <person name="Abera B."/>
            <person name="Abreu J."/>
            <person name="Acer S.C."/>
            <person name="Aftuck L."/>
            <person name="Alexander A."/>
            <person name="An P."/>
            <person name="Anderson E."/>
            <person name="Anderson S."/>
            <person name="Arachi H."/>
            <person name="Azer M."/>
            <person name="Bachantsang P."/>
            <person name="Barry A."/>
            <person name="Bayul T."/>
            <person name="Berlin A."/>
            <person name="Bessette D."/>
            <person name="Bloom T."/>
            <person name="Blye J."/>
            <person name="Boguslavskiy L."/>
            <person name="Bonnet C."/>
            <person name="Boukhgalter B."/>
            <person name="Bourzgui I."/>
            <person name="Brown A."/>
            <person name="Cahill P."/>
            <person name="Channer S."/>
            <person name="Cheshatsang Y."/>
            <person name="Chuda L."/>
            <person name="Citroen M."/>
            <person name="Collymore A."/>
            <person name="Cooke P."/>
            <person name="Costello M."/>
            <person name="D'Aco K."/>
            <person name="Daza R."/>
            <person name="De Haan G."/>
            <person name="DeGray S."/>
            <person name="DeMaso C."/>
            <person name="Dhargay N."/>
            <person name="Dooley K."/>
            <person name="Dooley E."/>
            <person name="Doricent M."/>
            <person name="Dorje P."/>
            <person name="Dorjee K."/>
            <person name="Dupes A."/>
            <person name="Elong R."/>
            <person name="Falk J."/>
            <person name="Farina A."/>
            <person name="Faro S."/>
            <person name="Ferguson D."/>
            <person name="Fisher S."/>
            <person name="Foley C.D."/>
            <person name="Franke A."/>
            <person name="Friedrich D."/>
            <person name="Gadbois L."/>
            <person name="Gearin G."/>
            <person name="Gearin C.R."/>
            <person name="Giannoukos G."/>
            <person name="Goode T."/>
            <person name="Graham J."/>
            <person name="Grandbois E."/>
            <person name="Grewal S."/>
            <person name="Gyaltsen K."/>
            <person name="Hafez N."/>
            <person name="Hagos B."/>
            <person name="Hall J."/>
            <person name="Henson C."/>
            <person name="Hollinger A."/>
            <person name="Honan T."/>
            <person name="Huard M.D."/>
            <person name="Hughes L."/>
            <person name="Hurhula B."/>
            <person name="Husby M.E."/>
            <person name="Kamat A."/>
            <person name="Kanga B."/>
            <person name="Kashin S."/>
            <person name="Khazanovich D."/>
            <person name="Kisner P."/>
            <person name="Lance K."/>
            <person name="Lara M."/>
            <person name="Lee W."/>
            <person name="Lennon N."/>
            <person name="Letendre F."/>
            <person name="LeVine R."/>
            <person name="Lipovsky A."/>
            <person name="Liu X."/>
            <person name="Liu J."/>
            <person name="Liu S."/>
            <person name="Lokyitsang T."/>
            <person name="Lokyitsang Y."/>
            <person name="Lubonja R."/>
            <person name="Lui A."/>
            <person name="MacDonald P."/>
            <person name="Magnisalis V."/>
            <person name="Maru K."/>
            <person name="Matthews C."/>
            <person name="McCusker W."/>
            <person name="McDonough S."/>
            <person name="Mehta T."/>
            <person name="Meldrim J."/>
            <person name="Meneus L."/>
            <person name="Mihai O."/>
            <person name="Mihalev A."/>
            <person name="Mihova T."/>
            <person name="Mittelman R."/>
            <person name="Mlenga V."/>
            <person name="Montmayeur A."/>
            <person name="Mulrain L."/>
            <person name="Navidi A."/>
            <person name="Naylor J."/>
            <person name="Negash T."/>
            <person name="Nguyen T."/>
            <person name="Nguyen N."/>
            <person name="Nicol R."/>
            <person name="Norbu C."/>
            <person name="Norbu N."/>
            <person name="Novod N."/>
            <person name="O'Neill B."/>
            <person name="Osman S."/>
            <person name="Markiewicz E."/>
            <person name="Oyono O.L."/>
            <person name="Patti C."/>
            <person name="Phunkhang P."/>
            <person name="Pierre F."/>
            <person name="Priest M."/>
            <person name="Raghuraman S."/>
            <person name="Rege F."/>
            <person name="Reyes R."/>
            <person name="Rise C."/>
            <person name="Rogov P."/>
            <person name="Ross K."/>
            <person name="Ryan E."/>
            <person name="Settipalli S."/>
            <person name="Shea T."/>
            <person name="Sherpa N."/>
            <person name="Shi L."/>
            <person name="Shih D."/>
            <person name="Sparrow T."/>
            <person name="Spaulding J."/>
            <person name="Stalker J."/>
            <person name="Stange-Thomann N."/>
            <person name="Stavropoulos S."/>
            <person name="Stone C."/>
            <person name="Strader C."/>
            <person name="Tesfaye S."/>
            <person name="Thomson T."/>
            <person name="Thoulutsang Y."/>
            <person name="Thoulutsang D."/>
            <person name="Topham K."/>
            <person name="Topping I."/>
            <person name="Tsamla T."/>
            <person name="Vassiliev H."/>
            <person name="Vo A."/>
            <person name="Wangchuk T."/>
            <person name="Wangdi T."/>
            <person name="Weiand M."/>
            <person name="Wilkinson J."/>
            <person name="Wilson A."/>
            <person name="Yadav S."/>
            <person name="Young G."/>
            <person name="Yu Q."/>
            <person name="Zembek L."/>
            <person name="Zhong D."/>
            <person name="Zimmer A."/>
            <person name="Zwirko Z."/>
            <person name="Jaffe D.B."/>
            <person name="Alvarez P."/>
            <person name="Brockman W."/>
            <person name="Butler J."/>
            <person name="Chin C."/>
            <person name="Gnerre S."/>
            <person name="Grabherr M."/>
            <person name="Kleber M."/>
            <person name="Mauceli E."/>
            <person name="MacCallum I."/>
        </authorList>
    </citation>
    <scope>NUCLEOTIDE SEQUENCE [LARGE SCALE GENOMIC DNA]</scope>
    <source>
        <strain evidence="3">Tucson 14024-0371.13</strain>
    </source>
</reference>
<protein>
    <submittedName>
        <fullName evidence="2">Uncharacterized protein</fullName>
    </submittedName>
</protein>
<dbReference type="AlphaFoldDB" id="B3MU87"/>